<gene>
    <name evidence="1" type="ORF">GCM10007857_49130</name>
</gene>
<accession>A0ABQ6B438</accession>
<dbReference type="Proteomes" id="UP001156905">
    <property type="component" value="Unassembled WGS sequence"/>
</dbReference>
<evidence type="ECO:0000313" key="1">
    <source>
        <dbReference type="EMBL" id="GLR88201.1"/>
    </source>
</evidence>
<proteinExistence type="predicted"/>
<comment type="caution">
    <text evidence="1">The sequence shown here is derived from an EMBL/GenBank/DDBJ whole genome shotgun (WGS) entry which is preliminary data.</text>
</comment>
<reference evidence="2" key="1">
    <citation type="journal article" date="2019" name="Int. J. Syst. Evol. Microbiol.">
        <title>The Global Catalogue of Microorganisms (GCM) 10K type strain sequencing project: providing services to taxonomists for standard genome sequencing and annotation.</title>
        <authorList>
            <consortium name="The Broad Institute Genomics Platform"/>
            <consortium name="The Broad Institute Genome Sequencing Center for Infectious Disease"/>
            <person name="Wu L."/>
            <person name="Ma J."/>
        </authorList>
    </citation>
    <scope>NUCLEOTIDE SEQUENCE [LARGE SCALE GENOMIC DNA]</scope>
    <source>
        <strain evidence="2">NBRC 102520</strain>
    </source>
</reference>
<organism evidence="1 2">
    <name type="scientific">Bradyrhizobium iriomotense</name>
    <dbReference type="NCBI Taxonomy" id="441950"/>
    <lineage>
        <taxon>Bacteria</taxon>
        <taxon>Pseudomonadati</taxon>
        <taxon>Pseudomonadota</taxon>
        <taxon>Alphaproteobacteria</taxon>
        <taxon>Hyphomicrobiales</taxon>
        <taxon>Nitrobacteraceae</taxon>
        <taxon>Bradyrhizobium</taxon>
    </lineage>
</organism>
<dbReference type="EMBL" id="BSOW01000018">
    <property type="protein sequence ID" value="GLR88201.1"/>
    <property type="molecule type" value="Genomic_DNA"/>
</dbReference>
<keyword evidence="2" id="KW-1185">Reference proteome</keyword>
<evidence type="ECO:0000313" key="2">
    <source>
        <dbReference type="Proteomes" id="UP001156905"/>
    </source>
</evidence>
<sequence>MGRMVGKKKAPKRGKRTPIGDRVTFIAMMDKDVVADIKQVAIDEHRAAWDVMEQAAREFLKRRGARRTPK</sequence>
<protein>
    <recommendedName>
        <fullName evidence="3">CopG family transcriptional regulator</fullName>
    </recommendedName>
</protein>
<evidence type="ECO:0008006" key="3">
    <source>
        <dbReference type="Google" id="ProtNLM"/>
    </source>
</evidence>
<name>A0ABQ6B438_9BRAD</name>